<evidence type="ECO:0000313" key="2">
    <source>
        <dbReference type="Proteomes" id="UP000008281"/>
    </source>
</evidence>
<dbReference type="STRING" id="31234.E3NPE8"/>
<dbReference type="PANTHER" id="PTHR33206:SF1">
    <property type="entry name" value="DNA-DIRECTED DNA POLYMERASE"/>
    <property type="match status" value="1"/>
</dbReference>
<organism evidence="2">
    <name type="scientific">Caenorhabditis remanei</name>
    <name type="common">Caenorhabditis vulgaris</name>
    <dbReference type="NCBI Taxonomy" id="31234"/>
    <lineage>
        <taxon>Eukaryota</taxon>
        <taxon>Metazoa</taxon>
        <taxon>Ecdysozoa</taxon>
        <taxon>Nematoda</taxon>
        <taxon>Chromadorea</taxon>
        <taxon>Rhabditida</taxon>
        <taxon>Rhabditina</taxon>
        <taxon>Rhabditomorpha</taxon>
        <taxon>Rhabditoidea</taxon>
        <taxon>Rhabditidae</taxon>
        <taxon>Peloderinae</taxon>
        <taxon>Caenorhabditis</taxon>
    </lineage>
</organism>
<protein>
    <submittedName>
        <fullName evidence="1">Uncharacterized protein</fullName>
    </submittedName>
</protein>
<dbReference type="AlphaFoldDB" id="E3NPE8"/>
<reference evidence="1" key="1">
    <citation type="submission" date="2007-07" db="EMBL/GenBank/DDBJ databases">
        <title>PCAP assembly of the Caenorhabditis remanei genome.</title>
        <authorList>
            <consortium name="The Caenorhabditis remanei Sequencing Consortium"/>
            <person name="Wilson R.K."/>
        </authorList>
    </citation>
    <scope>NUCLEOTIDE SEQUENCE [LARGE SCALE GENOMIC DNA]</scope>
    <source>
        <strain evidence="1">PB4641</strain>
    </source>
</reference>
<name>E3NPE8_CAERE</name>
<dbReference type="eggNOG" id="ENOG502SPY8">
    <property type="taxonomic scope" value="Eukaryota"/>
</dbReference>
<dbReference type="EMBL" id="DS269356">
    <property type="protein sequence ID" value="EFP13082.1"/>
    <property type="molecule type" value="Genomic_DNA"/>
</dbReference>
<proteinExistence type="predicted"/>
<dbReference type="PANTHER" id="PTHR33206">
    <property type="entry name" value="PROTEIN CBG10425"/>
    <property type="match status" value="1"/>
</dbReference>
<dbReference type="OMA" id="PRDYNDK"/>
<dbReference type="HOGENOM" id="CLU_1630274_0_0_1"/>
<dbReference type="Proteomes" id="UP000008281">
    <property type="component" value="Unassembled WGS sequence"/>
</dbReference>
<dbReference type="InterPro" id="IPR043502">
    <property type="entry name" value="DNA/RNA_pol_sf"/>
</dbReference>
<dbReference type="SUPFAM" id="SSF56672">
    <property type="entry name" value="DNA/RNA polymerases"/>
    <property type="match status" value="1"/>
</dbReference>
<dbReference type="OrthoDB" id="6153129at2759"/>
<sequence>MAISNNSLEDLIKPEMREEFEKYKNNWFPRTDTEEHCRIDKRTPGLFKIEKEGDGMVALCSKTYCIWTNDNQSKVSSKGVQQKRNSSILTKEKYLECLVNKQTTDGVNKGYRYQNQEMKTYEQKKVGLSPLYTKGVVMDDGIHIRPIIFE</sequence>
<dbReference type="InParanoid" id="E3NPE8"/>
<evidence type="ECO:0000313" key="1">
    <source>
        <dbReference type="EMBL" id="EFP13082.1"/>
    </source>
</evidence>
<accession>E3NPE8</accession>
<gene>
    <name evidence="1" type="ORF">CRE_19570</name>
</gene>
<keyword evidence="2" id="KW-1185">Reference proteome</keyword>